<dbReference type="EMBL" id="LXQA010166595">
    <property type="protein sequence ID" value="MCI28567.1"/>
    <property type="molecule type" value="Genomic_DNA"/>
</dbReference>
<comment type="caution">
    <text evidence="1">The sequence shown here is derived from an EMBL/GenBank/DDBJ whole genome shotgun (WGS) entry which is preliminary data.</text>
</comment>
<evidence type="ECO:0000313" key="1">
    <source>
        <dbReference type="EMBL" id="MCI28567.1"/>
    </source>
</evidence>
<reference evidence="1 2" key="1">
    <citation type="journal article" date="2018" name="Front. Plant Sci.">
        <title>Red Clover (Trifolium pratense) and Zigzag Clover (T. medium) - A Picture of Genomic Similarities and Differences.</title>
        <authorList>
            <person name="Dluhosova J."/>
            <person name="Istvanek J."/>
            <person name="Nedelnik J."/>
            <person name="Repkova J."/>
        </authorList>
    </citation>
    <scope>NUCLEOTIDE SEQUENCE [LARGE SCALE GENOMIC DNA]</scope>
    <source>
        <strain evidence="2">cv. 10/8</strain>
        <tissue evidence="1">Leaf</tissue>
    </source>
</reference>
<keyword evidence="2" id="KW-1185">Reference proteome</keyword>
<feature type="non-terminal residue" evidence="1">
    <location>
        <position position="1"/>
    </location>
</feature>
<name>A0A392QX09_9FABA</name>
<organism evidence="1 2">
    <name type="scientific">Trifolium medium</name>
    <dbReference type="NCBI Taxonomy" id="97028"/>
    <lineage>
        <taxon>Eukaryota</taxon>
        <taxon>Viridiplantae</taxon>
        <taxon>Streptophyta</taxon>
        <taxon>Embryophyta</taxon>
        <taxon>Tracheophyta</taxon>
        <taxon>Spermatophyta</taxon>
        <taxon>Magnoliopsida</taxon>
        <taxon>eudicotyledons</taxon>
        <taxon>Gunneridae</taxon>
        <taxon>Pentapetalae</taxon>
        <taxon>rosids</taxon>
        <taxon>fabids</taxon>
        <taxon>Fabales</taxon>
        <taxon>Fabaceae</taxon>
        <taxon>Papilionoideae</taxon>
        <taxon>50 kb inversion clade</taxon>
        <taxon>NPAAA clade</taxon>
        <taxon>Hologalegina</taxon>
        <taxon>IRL clade</taxon>
        <taxon>Trifolieae</taxon>
        <taxon>Trifolium</taxon>
    </lineage>
</organism>
<proteinExistence type="predicted"/>
<protein>
    <submittedName>
        <fullName evidence="1">Uncharacterized protein</fullName>
    </submittedName>
</protein>
<accession>A0A392QX09</accession>
<sequence>NLDVSKSEQSPILVEEQQHTEEIEHVEQDAVPILQNTDEQILDAYQSQVLAEEQQHFKEANIESVLANKLDTPVADIALHDVDKTATAAVVISSNSECEANINPRTRTMIRQVFQKRNMCSN</sequence>
<dbReference type="Proteomes" id="UP000265520">
    <property type="component" value="Unassembled WGS sequence"/>
</dbReference>
<dbReference type="AlphaFoldDB" id="A0A392QX09"/>
<evidence type="ECO:0000313" key="2">
    <source>
        <dbReference type="Proteomes" id="UP000265520"/>
    </source>
</evidence>